<evidence type="ECO:0000313" key="2">
    <source>
        <dbReference type="EMBL" id="GFG28743.1"/>
    </source>
</evidence>
<evidence type="ECO:0000256" key="1">
    <source>
        <dbReference type="SAM" id="Phobius"/>
    </source>
</evidence>
<feature type="transmembrane region" description="Helical" evidence="1">
    <location>
        <begin position="46"/>
        <end position="70"/>
    </location>
</feature>
<keyword evidence="3" id="KW-1185">Reference proteome</keyword>
<accession>A0A6L2P8Y8</accession>
<protein>
    <submittedName>
        <fullName evidence="2">Uncharacterized protein</fullName>
    </submittedName>
</protein>
<keyword evidence="1" id="KW-0812">Transmembrane</keyword>
<dbReference type="InParanoid" id="A0A6L2P8Y8"/>
<reference evidence="3" key="1">
    <citation type="submission" date="2020-01" db="EMBL/GenBank/DDBJ databases">
        <title>Draft genome sequence of the Termite Coptotermes fromosanus.</title>
        <authorList>
            <person name="Itakura S."/>
            <person name="Yosikawa Y."/>
            <person name="Umezawa K."/>
        </authorList>
    </citation>
    <scope>NUCLEOTIDE SEQUENCE [LARGE SCALE GENOMIC DNA]</scope>
</reference>
<evidence type="ECO:0000313" key="3">
    <source>
        <dbReference type="Proteomes" id="UP000502823"/>
    </source>
</evidence>
<proteinExistence type="predicted"/>
<keyword evidence="1" id="KW-0472">Membrane</keyword>
<organism evidence="2 3">
    <name type="scientific">Coptotermes formosanus</name>
    <name type="common">Formosan subterranean termite</name>
    <dbReference type="NCBI Taxonomy" id="36987"/>
    <lineage>
        <taxon>Eukaryota</taxon>
        <taxon>Metazoa</taxon>
        <taxon>Ecdysozoa</taxon>
        <taxon>Arthropoda</taxon>
        <taxon>Hexapoda</taxon>
        <taxon>Insecta</taxon>
        <taxon>Pterygota</taxon>
        <taxon>Neoptera</taxon>
        <taxon>Polyneoptera</taxon>
        <taxon>Dictyoptera</taxon>
        <taxon>Blattodea</taxon>
        <taxon>Blattoidea</taxon>
        <taxon>Termitoidae</taxon>
        <taxon>Rhinotermitidae</taxon>
        <taxon>Coptotermes</taxon>
    </lineage>
</organism>
<dbReference type="AlphaFoldDB" id="A0A6L2P8Y8"/>
<feature type="transmembrane region" description="Helical" evidence="1">
    <location>
        <begin position="20"/>
        <end position="40"/>
    </location>
</feature>
<keyword evidence="1" id="KW-1133">Transmembrane helix</keyword>
<sequence>MAQLTELVRSPSFLVKIVELIVSIICVGLVAGVGGLALTFHKLAVVYGTLIGFLMISIIVVVGSVIDGGLSRTLRVRRTLLATPTQSSAVGERSLTKVPCASCPDPDDQPTGSISVLHVWGPHDRVLGQSQSRVEPSTWCWHHSLMQRRCVPRGLGADLLQIRLALGSVP</sequence>
<gene>
    <name evidence="2" type="ORF">Cfor_02990</name>
</gene>
<dbReference type="Proteomes" id="UP000502823">
    <property type="component" value="Unassembled WGS sequence"/>
</dbReference>
<name>A0A6L2P8Y8_COPFO</name>
<comment type="caution">
    <text evidence="2">The sequence shown here is derived from an EMBL/GenBank/DDBJ whole genome shotgun (WGS) entry which is preliminary data.</text>
</comment>
<dbReference type="EMBL" id="BLKM01009919">
    <property type="protein sequence ID" value="GFG28743.1"/>
    <property type="molecule type" value="Genomic_DNA"/>
</dbReference>